<dbReference type="STRING" id="436010.A0A166D7G7"/>
<dbReference type="EMBL" id="KV417618">
    <property type="protein sequence ID" value="KZP14404.1"/>
    <property type="molecule type" value="Genomic_DNA"/>
</dbReference>
<reference evidence="2 3" key="1">
    <citation type="journal article" date="2016" name="Mol. Biol. Evol.">
        <title>Comparative Genomics of Early-Diverging Mushroom-Forming Fungi Provides Insights into the Origins of Lignocellulose Decay Capabilities.</title>
        <authorList>
            <person name="Nagy L.G."/>
            <person name="Riley R."/>
            <person name="Tritt A."/>
            <person name="Adam C."/>
            <person name="Daum C."/>
            <person name="Floudas D."/>
            <person name="Sun H."/>
            <person name="Yadav J.S."/>
            <person name="Pangilinan J."/>
            <person name="Larsson K.H."/>
            <person name="Matsuura K."/>
            <person name="Barry K."/>
            <person name="Labutti K."/>
            <person name="Kuo R."/>
            <person name="Ohm R.A."/>
            <person name="Bhattacharya S.S."/>
            <person name="Shirouzu T."/>
            <person name="Yoshinaga Y."/>
            <person name="Martin F.M."/>
            <person name="Grigoriev I.V."/>
            <person name="Hibbett D.S."/>
        </authorList>
    </citation>
    <scope>NUCLEOTIDE SEQUENCE [LARGE SCALE GENOMIC DNA]</scope>
    <source>
        <strain evidence="2 3">CBS 109695</strain>
    </source>
</reference>
<feature type="region of interest" description="Disordered" evidence="1">
    <location>
        <begin position="179"/>
        <end position="206"/>
    </location>
</feature>
<sequence>MRLINAHMHCRYFKKAHANDFTAISAVLRLSTKYFIDHLRCRCLHRLKMDWPVSLKPWDAREKDALDAQGHYAPRDACAHHILAMHLVLELGFESLLPAGFYDLSRYGPSKIYLGAAPSPGTHLHLSKAKPPSVATSLVRLSVTHFCQTLLGREMTQAHLAAFIEHELMDRPAAHDCINKNKNTHTPTPPLPLQTHQPTFAPNPST</sequence>
<dbReference type="Proteomes" id="UP000076532">
    <property type="component" value="Unassembled WGS sequence"/>
</dbReference>
<keyword evidence="3" id="KW-1185">Reference proteome</keyword>
<evidence type="ECO:0000313" key="3">
    <source>
        <dbReference type="Proteomes" id="UP000076532"/>
    </source>
</evidence>
<dbReference type="AlphaFoldDB" id="A0A166D7G7"/>
<evidence type="ECO:0000256" key="1">
    <source>
        <dbReference type="SAM" id="MobiDB-lite"/>
    </source>
</evidence>
<organism evidence="2 3">
    <name type="scientific">Athelia psychrophila</name>
    <dbReference type="NCBI Taxonomy" id="1759441"/>
    <lineage>
        <taxon>Eukaryota</taxon>
        <taxon>Fungi</taxon>
        <taxon>Dikarya</taxon>
        <taxon>Basidiomycota</taxon>
        <taxon>Agaricomycotina</taxon>
        <taxon>Agaricomycetes</taxon>
        <taxon>Agaricomycetidae</taxon>
        <taxon>Atheliales</taxon>
        <taxon>Atheliaceae</taxon>
        <taxon>Athelia</taxon>
    </lineage>
</organism>
<proteinExistence type="predicted"/>
<evidence type="ECO:0000313" key="2">
    <source>
        <dbReference type="EMBL" id="KZP14404.1"/>
    </source>
</evidence>
<protein>
    <submittedName>
        <fullName evidence="2">Uncharacterized protein</fullName>
    </submittedName>
</protein>
<accession>A0A166D7G7</accession>
<gene>
    <name evidence="2" type="ORF">FIBSPDRAFT_1048836</name>
</gene>
<dbReference type="OrthoDB" id="3220652at2759"/>
<name>A0A166D7G7_9AGAM</name>